<keyword evidence="4" id="KW-1185">Reference proteome</keyword>
<proteinExistence type="predicted"/>
<dbReference type="RefSeq" id="WP_378616503.1">
    <property type="nucleotide sequence ID" value="NZ_JBHSAX010000033.1"/>
</dbReference>
<accession>A0ABV8E1A7</accession>
<feature type="region of interest" description="Disordered" evidence="1">
    <location>
        <begin position="30"/>
        <end position="61"/>
    </location>
</feature>
<feature type="chain" id="PRO_5046045199" description="Lipoprotein" evidence="2">
    <location>
        <begin position="28"/>
        <end position="151"/>
    </location>
</feature>
<feature type="signal peptide" evidence="2">
    <location>
        <begin position="1"/>
        <end position="27"/>
    </location>
</feature>
<sequence>MPLPRWMSRSALLAAALFGAVALTACGGTTPAPTGSANSTTGAPGSTTRSTGPAATPGAAAPLTVPDAAATDLCDMLRPELSNFRVQGPTLGRIGLNALVHEWALRNGGINAQVLADKAVVDRTLTGACPDVHQQAIEALGLPNLAAGIAF</sequence>
<evidence type="ECO:0000313" key="3">
    <source>
        <dbReference type="EMBL" id="MFC3966086.1"/>
    </source>
</evidence>
<evidence type="ECO:0000256" key="1">
    <source>
        <dbReference type="SAM" id="MobiDB-lite"/>
    </source>
</evidence>
<comment type="caution">
    <text evidence="3">The sequence shown here is derived from an EMBL/GenBank/DDBJ whole genome shotgun (WGS) entry which is preliminary data.</text>
</comment>
<protein>
    <recommendedName>
        <fullName evidence="5">Lipoprotein</fullName>
    </recommendedName>
</protein>
<evidence type="ECO:0000256" key="2">
    <source>
        <dbReference type="SAM" id="SignalP"/>
    </source>
</evidence>
<evidence type="ECO:0000313" key="4">
    <source>
        <dbReference type="Proteomes" id="UP001595696"/>
    </source>
</evidence>
<dbReference type="Proteomes" id="UP001595696">
    <property type="component" value="Unassembled WGS sequence"/>
</dbReference>
<organism evidence="3 4">
    <name type="scientific">Nocardia jiangsuensis</name>
    <dbReference type="NCBI Taxonomy" id="1691563"/>
    <lineage>
        <taxon>Bacteria</taxon>
        <taxon>Bacillati</taxon>
        <taxon>Actinomycetota</taxon>
        <taxon>Actinomycetes</taxon>
        <taxon>Mycobacteriales</taxon>
        <taxon>Nocardiaceae</taxon>
        <taxon>Nocardia</taxon>
    </lineage>
</organism>
<reference evidence="4" key="1">
    <citation type="journal article" date="2019" name="Int. J. Syst. Evol. Microbiol.">
        <title>The Global Catalogue of Microorganisms (GCM) 10K type strain sequencing project: providing services to taxonomists for standard genome sequencing and annotation.</title>
        <authorList>
            <consortium name="The Broad Institute Genomics Platform"/>
            <consortium name="The Broad Institute Genome Sequencing Center for Infectious Disease"/>
            <person name="Wu L."/>
            <person name="Ma J."/>
        </authorList>
    </citation>
    <scope>NUCLEOTIDE SEQUENCE [LARGE SCALE GENOMIC DNA]</scope>
    <source>
        <strain evidence="4">CGMCC 4.7330</strain>
    </source>
</reference>
<keyword evidence="2" id="KW-0732">Signal</keyword>
<name>A0ABV8E1A7_9NOCA</name>
<evidence type="ECO:0008006" key="5">
    <source>
        <dbReference type="Google" id="ProtNLM"/>
    </source>
</evidence>
<gene>
    <name evidence="3" type="ORF">ACFO0B_29190</name>
</gene>
<dbReference type="PROSITE" id="PS51257">
    <property type="entry name" value="PROKAR_LIPOPROTEIN"/>
    <property type="match status" value="1"/>
</dbReference>
<dbReference type="EMBL" id="JBHSAX010000033">
    <property type="protein sequence ID" value="MFC3966086.1"/>
    <property type="molecule type" value="Genomic_DNA"/>
</dbReference>
<feature type="compositionally biased region" description="Low complexity" evidence="1">
    <location>
        <begin position="45"/>
        <end position="61"/>
    </location>
</feature>